<proteinExistence type="predicted"/>
<name>A0A6J4N500_9ACTN</name>
<protein>
    <submittedName>
        <fullName evidence="2">Uncharacterized protein</fullName>
    </submittedName>
</protein>
<feature type="non-terminal residue" evidence="2">
    <location>
        <position position="242"/>
    </location>
</feature>
<evidence type="ECO:0000256" key="1">
    <source>
        <dbReference type="SAM" id="MobiDB-lite"/>
    </source>
</evidence>
<feature type="compositionally biased region" description="Basic and acidic residues" evidence="1">
    <location>
        <begin position="223"/>
        <end position="242"/>
    </location>
</feature>
<organism evidence="2">
    <name type="scientific">uncultured Nocardioides sp</name>
    <dbReference type="NCBI Taxonomy" id="198441"/>
    <lineage>
        <taxon>Bacteria</taxon>
        <taxon>Bacillati</taxon>
        <taxon>Actinomycetota</taxon>
        <taxon>Actinomycetes</taxon>
        <taxon>Propionibacteriales</taxon>
        <taxon>Nocardioidaceae</taxon>
        <taxon>Nocardioides</taxon>
        <taxon>environmental samples</taxon>
    </lineage>
</organism>
<feature type="compositionally biased region" description="Basic residues" evidence="1">
    <location>
        <begin position="161"/>
        <end position="196"/>
    </location>
</feature>
<feature type="compositionally biased region" description="Basic and acidic residues" evidence="1">
    <location>
        <begin position="141"/>
        <end position="160"/>
    </location>
</feature>
<sequence length="242" mass="26676">DKHARRRSPRPDPRAGSTGEQSQGRQRRDPQAPADGVHRGVGLGEELTGLRHHRGGVATDDQRDLQRLRAGLHAVAGAPRGRLPRGADHRDHRRPGADGGQPPVHGRHGDRRQRDAAHPLQPTGVAADRSAHRVLVQRPDPQGERSHVDRQGRPGGEERGPRRRLPRRHVSSLRGHGHHQRHRPHRAVRRLAVPRRRGAEGPGLLDGRLVRPPVRGDGTADGQADRDVHHEAARRDAPRGAD</sequence>
<gene>
    <name evidence="2" type="ORF">AVDCRST_MAG60-672</name>
</gene>
<dbReference type="AlphaFoldDB" id="A0A6J4N500"/>
<feature type="non-terminal residue" evidence="2">
    <location>
        <position position="1"/>
    </location>
</feature>
<feature type="compositionally biased region" description="Basic and acidic residues" evidence="1">
    <location>
        <begin position="85"/>
        <end position="96"/>
    </location>
</feature>
<evidence type="ECO:0000313" key="2">
    <source>
        <dbReference type="EMBL" id="CAA9378256.1"/>
    </source>
</evidence>
<reference evidence="2" key="1">
    <citation type="submission" date="2020-02" db="EMBL/GenBank/DDBJ databases">
        <authorList>
            <person name="Meier V. D."/>
        </authorList>
    </citation>
    <scope>NUCLEOTIDE SEQUENCE</scope>
    <source>
        <strain evidence="2">AVDCRST_MAG60</strain>
    </source>
</reference>
<accession>A0A6J4N500</accession>
<feature type="region of interest" description="Disordered" evidence="1">
    <location>
        <begin position="1"/>
        <end position="242"/>
    </location>
</feature>
<dbReference type="EMBL" id="CADCUN010000073">
    <property type="protein sequence ID" value="CAA9378256.1"/>
    <property type="molecule type" value="Genomic_DNA"/>
</dbReference>